<dbReference type="GO" id="GO:0009423">
    <property type="term" value="P:chorismate biosynthetic process"/>
    <property type="evidence" value="ECO:0007669"/>
    <property type="project" value="UniProtKB-UniRule"/>
</dbReference>
<dbReference type="EC" id="4.2.1.10" evidence="5"/>
<feature type="active site" description="Schiff-base intermediate with substrate" evidence="5">
    <location>
        <position position="171"/>
    </location>
</feature>
<sequence length="254" mass="28046">MANIVEVRNLKLGEGIPKICVPLVGKTNEEILEEAKFLKNVKFDLIEWRVDHYENVENLEKVKEIVKALREEVGETVILFTFRSKKEGGEIEVSDEYYAQLNKTVAETKLVDLVDVELFTGDEIVKDIVETAHNNGVKVVMSNHDFFKTPAKEEIISRLCKMQDLGADLPKIAVMPNTSEDVVTLLAATEEMSTKHANRPIITMSMGGLGLVSRLSGETFGSALTFGAAKAASAPGQISVDKLATILEVMHESR</sequence>
<evidence type="ECO:0000256" key="3">
    <source>
        <dbReference type="ARBA" id="ARBA00023239"/>
    </source>
</evidence>
<dbReference type="NCBIfam" id="TIGR01093">
    <property type="entry name" value="aroD"/>
    <property type="match status" value="1"/>
</dbReference>
<protein>
    <recommendedName>
        <fullName evidence="5">3-dehydroquinate dehydratase</fullName>
        <shortName evidence="5">3-dehydroquinase</shortName>
        <ecNumber evidence="5">4.2.1.10</ecNumber>
    </recommendedName>
    <alternativeName>
        <fullName evidence="5">Type I DHQase</fullName>
    </alternativeName>
    <alternativeName>
        <fullName evidence="5">Type I dehydroquinase</fullName>
        <shortName evidence="5">DHQ1</shortName>
    </alternativeName>
</protein>
<comment type="catalytic activity">
    <reaction evidence="1 5">
        <text>3-dehydroquinate = 3-dehydroshikimate + H2O</text>
        <dbReference type="Rhea" id="RHEA:21096"/>
        <dbReference type="ChEBI" id="CHEBI:15377"/>
        <dbReference type="ChEBI" id="CHEBI:16630"/>
        <dbReference type="ChEBI" id="CHEBI:32364"/>
        <dbReference type="EC" id="4.2.1.10"/>
    </reaction>
</comment>
<comment type="function">
    <text evidence="5">Involved in the third step of the chorismate pathway, which leads to the biosynthesis of aromatic amino acids. Catalyzes the cis-dehydration of 3-dehydroquinate (DHQ) and introduces the first double bond of the aromatic ring to yield 3-dehydroshikimate.</text>
</comment>
<comment type="caution">
    <text evidence="5">Lacks conserved residue(s) required for the propagation of feature annotation.</text>
</comment>
<dbReference type="PROSITE" id="PS01028">
    <property type="entry name" value="DEHYDROQUINASE_I"/>
    <property type="match status" value="1"/>
</dbReference>
<dbReference type="InterPro" id="IPR050146">
    <property type="entry name" value="Type-I_3-dehydroquinase"/>
</dbReference>
<keyword evidence="3 5" id="KW-0456">Lyase</keyword>
<feature type="binding site" evidence="5">
    <location>
        <begin position="47"/>
        <end position="49"/>
    </location>
    <ligand>
        <name>3-dehydroquinate</name>
        <dbReference type="ChEBI" id="CHEBI:32364"/>
    </ligand>
</feature>
<dbReference type="GO" id="GO:0046279">
    <property type="term" value="P:3,4-dihydroxybenzoate biosynthetic process"/>
    <property type="evidence" value="ECO:0007669"/>
    <property type="project" value="TreeGrafter"/>
</dbReference>
<keyword evidence="5" id="KW-0028">Amino-acid biosynthesis</keyword>
<evidence type="ECO:0000256" key="2">
    <source>
        <dbReference type="ARBA" id="ARBA00023141"/>
    </source>
</evidence>
<dbReference type="HAMAP" id="MF_00214">
    <property type="entry name" value="AroD"/>
    <property type="match status" value="1"/>
</dbReference>
<dbReference type="GO" id="GO:0009073">
    <property type="term" value="P:aromatic amino acid family biosynthetic process"/>
    <property type="evidence" value="ECO:0007669"/>
    <property type="project" value="UniProtKB-KW"/>
</dbReference>
<feature type="binding site" evidence="5">
    <location>
        <position position="237"/>
    </location>
    <ligand>
        <name>3-dehydroquinate</name>
        <dbReference type="ChEBI" id="CHEBI:32364"/>
    </ligand>
</feature>
<comment type="similarity">
    <text evidence="5">Belongs to the type-I 3-dehydroquinase family.</text>
</comment>
<dbReference type="PANTHER" id="PTHR43699:SF1">
    <property type="entry name" value="3-DEHYDROQUINATE DEHYDRATASE"/>
    <property type="match status" value="1"/>
</dbReference>
<keyword evidence="2 5" id="KW-0057">Aromatic amino acid biosynthesis</keyword>
<evidence type="ECO:0000256" key="5">
    <source>
        <dbReference type="HAMAP-Rule" id="MF_00214"/>
    </source>
</evidence>
<dbReference type="CDD" id="cd00502">
    <property type="entry name" value="DHQase_I"/>
    <property type="match status" value="1"/>
</dbReference>
<dbReference type="GO" id="GO:0008652">
    <property type="term" value="P:amino acid biosynthetic process"/>
    <property type="evidence" value="ECO:0007669"/>
    <property type="project" value="UniProtKB-KW"/>
</dbReference>
<organism evidence="6">
    <name type="scientific">Intestinibacter bartlettii</name>
    <dbReference type="NCBI Taxonomy" id="261299"/>
    <lineage>
        <taxon>Bacteria</taxon>
        <taxon>Bacillati</taxon>
        <taxon>Bacillota</taxon>
        <taxon>Clostridia</taxon>
        <taxon>Peptostreptococcales</taxon>
        <taxon>Peptostreptococcaceae</taxon>
        <taxon>Intestinibacter</taxon>
    </lineage>
</organism>
<dbReference type="UniPathway" id="UPA00053">
    <property type="reaction ID" value="UER00086"/>
</dbReference>
<gene>
    <name evidence="6" type="primary">aroD_2</name>
    <name evidence="5" type="synonym">aroD</name>
    <name evidence="6" type="ORF">IBLFYP30_02231</name>
</gene>
<reference evidence="6" key="1">
    <citation type="submission" date="2019-11" db="EMBL/GenBank/DDBJ databases">
        <authorList>
            <person name="Feng L."/>
        </authorList>
    </citation>
    <scope>NUCLEOTIDE SEQUENCE</scope>
    <source>
        <strain evidence="6">IbartlettiiLFYP30</strain>
    </source>
</reference>
<dbReference type="AlphaFoldDB" id="A0A6N3DGM2"/>
<dbReference type="Gene3D" id="3.20.20.70">
    <property type="entry name" value="Aldolase class I"/>
    <property type="match status" value="1"/>
</dbReference>
<feature type="binding site" evidence="5">
    <location>
        <position position="83"/>
    </location>
    <ligand>
        <name>3-dehydroquinate</name>
        <dbReference type="ChEBI" id="CHEBI:32364"/>
    </ligand>
</feature>
<evidence type="ECO:0000313" key="6">
    <source>
        <dbReference type="EMBL" id="VYU28060.1"/>
    </source>
</evidence>
<dbReference type="SUPFAM" id="SSF51569">
    <property type="entry name" value="Aldolase"/>
    <property type="match status" value="1"/>
</dbReference>
<name>A0A6N3DGM2_9FIRM</name>
<evidence type="ECO:0000256" key="1">
    <source>
        <dbReference type="ARBA" id="ARBA00001864"/>
    </source>
</evidence>
<feature type="binding site" evidence="5">
    <location>
        <position position="214"/>
    </location>
    <ligand>
        <name>3-dehydroquinate</name>
        <dbReference type="ChEBI" id="CHEBI:32364"/>
    </ligand>
</feature>
<evidence type="ECO:0000256" key="4">
    <source>
        <dbReference type="ARBA" id="ARBA00023270"/>
    </source>
</evidence>
<dbReference type="GO" id="GO:0003855">
    <property type="term" value="F:3-dehydroquinate dehydratase activity"/>
    <property type="evidence" value="ECO:0007669"/>
    <property type="project" value="UniProtKB-UniRule"/>
</dbReference>
<dbReference type="EMBL" id="CACRUE010000033">
    <property type="protein sequence ID" value="VYU28060.1"/>
    <property type="molecule type" value="Genomic_DNA"/>
</dbReference>
<comment type="subunit">
    <text evidence="5">Homodimer.</text>
</comment>
<dbReference type="PANTHER" id="PTHR43699">
    <property type="entry name" value="3-DEHYDROQUINATE DEHYDRATASE"/>
    <property type="match status" value="1"/>
</dbReference>
<dbReference type="InterPro" id="IPR018508">
    <property type="entry name" value="3-dehydroquinate_DH_AS"/>
</dbReference>
<dbReference type="InterPro" id="IPR013785">
    <property type="entry name" value="Aldolase_TIM"/>
</dbReference>
<keyword evidence="4 5" id="KW-0704">Schiff base</keyword>
<feature type="binding site" evidence="5">
    <location>
        <position position="233"/>
    </location>
    <ligand>
        <name>3-dehydroquinate</name>
        <dbReference type="ChEBI" id="CHEBI:32364"/>
    </ligand>
</feature>
<comment type="pathway">
    <text evidence="5">Metabolic intermediate biosynthesis; chorismate biosynthesis; chorismate from D-erythrose 4-phosphate and phosphoenolpyruvate: step 3/7.</text>
</comment>
<dbReference type="FunFam" id="3.20.20.70:FF:000047">
    <property type="entry name" value="3-dehydroquinate dehydratase"/>
    <property type="match status" value="1"/>
</dbReference>
<proteinExistence type="inferred from homology"/>
<dbReference type="InterPro" id="IPR001381">
    <property type="entry name" value="DHquinase_I"/>
</dbReference>
<dbReference type="Pfam" id="PF01487">
    <property type="entry name" value="DHquinase_I"/>
    <property type="match status" value="1"/>
</dbReference>
<feature type="active site" description="Proton donor/acceptor" evidence="5">
    <location>
        <position position="144"/>
    </location>
</feature>
<dbReference type="RefSeq" id="WP_024038330.1">
    <property type="nucleotide sequence ID" value="NZ_CACRUE010000033.1"/>
</dbReference>
<accession>A0A6N3DGM2</accession>